<dbReference type="EMBL" id="KV745148">
    <property type="protein sequence ID" value="OCK77177.1"/>
    <property type="molecule type" value="Genomic_DNA"/>
</dbReference>
<dbReference type="PANTHER" id="PTHR43205:SF19">
    <property type="entry name" value="ENOYL REDUCTASE (ER) DOMAIN-CONTAINING PROTEIN"/>
    <property type="match status" value="1"/>
</dbReference>
<dbReference type="InterPro" id="IPR011032">
    <property type="entry name" value="GroES-like_sf"/>
</dbReference>
<dbReference type="SMART" id="SM00829">
    <property type="entry name" value="PKS_ER"/>
    <property type="match status" value="1"/>
</dbReference>
<dbReference type="SUPFAM" id="SSF51735">
    <property type="entry name" value="NAD(P)-binding Rossmann-fold domains"/>
    <property type="match status" value="1"/>
</dbReference>
<feature type="domain" description="Enoyl reductase (ER)" evidence="2">
    <location>
        <begin position="23"/>
        <end position="348"/>
    </location>
</feature>
<dbReference type="GO" id="GO:0016628">
    <property type="term" value="F:oxidoreductase activity, acting on the CH-CH group of donors, NAD or NADP as acceptor"/>
    <property type="evidence" value="ECO:0007669"/>
    <property type="project" value="InterPro"/>
</dbReference>
<dbReference type="Pfam" id="PF00107">
    <property type="entry name" value="ADH_zinc_N"/>
    <property type="match status" value="1"/>
</dbReference>
<dbReference type="InterPro" id="IPR045010">
    <property type="entry name" value="MDR_fam"/>
</dbReference>
<dbReference type="Pfam" id="PF16884">
    <property type="entry name" value="ADH_N_2"/>
    <property type="match status" value="1"/>
</dbReference>
<dbReference type="Gene3D" id="3.40.50.720">
    <property type="entry name" value="NAD(P)-binding Rossmann-like Domain"/>
    <property type="match status" value="1"/>
</dbReference>
<name>A0A8E2JCB6_9PEZI</name>
<reference evidence="3 4" key="1">
    <citation type="journal article" date="2016" name="Nat. Commun.">
        <title>Ectomycorrhizal ecology is imprinted in the genome of the dominant symbiotic fungus Cenococcum geophilum.</title>
        <authorList>
            <consortium name="DOE Joint Genome Institute"/>
            <person name="Peter M."/>
            <person name="Kohler A."/>
            <person name="Ohm R.A."/>
            <person name="Kuo A."/>
            <person name="Krutzmann J."/>
            <person name="Morin E."/>
            <person name="Arend M."/>
            <person name="Barry K.W."/>
            <person name="Binder M."/>
            <person name="Choi C."/>
            <person name="Clum A."/>
            <person name="Copeland A."/>
            <person name="Grisel N."/>
            <person name="Haridas S."/>
            <person name="Kipfer T."/>
            <person name="LaButti K."/>
            <person name="Lindquist E."/>
            <person name="Lipzen A."/>
            <person name="Maire R."/>
            <person name="Meier B."/>
            <person name="Mihaltcheva S."/>
            <person name="Molinier V."/>
            <person name="Murat C."/>
            <person name="Poggeler S."/>
            <person name="Quandt C.A."/>
            <person name="Sperisen C."/>
            <person name="Tritt A."/>
            <person name="Tisserant E."/>
            <person name="Crous P.W."/>
            <person name="Henrissat B."/>
            <person name="Nehls U."/>
            <person name="Egli S."/>
            <person name="Spatafora J.W."/>
            <person name="Grigoriev I.V."/>
            <person name="Martin F.M."/>
        </authorList>
    </citation>
    <scope>NUCLEOTIDE SEQUENCE [LARGE SCALE GENOMIC DNA]</scope>
    <source>
        <strain evidence="3 4">CBS 459.81</strain>
    </source>
</reference>
<keyword evidence="1" id="KW-0560">Oxidoreductase</keyword>
<dbReference type="SUPFAM" id="SSF50129">
    <property type="entry name" value="GroES-like"/>
    <property type="match status" value="1"/>
</dbReference>
<dbReference type="CDD" id="cd05288">
    <property type="entry name" value="PGDH"/>
    <property type="match status" value="1"/>
</dbReference>
<dbReference type="OrthoDB" id="809632at2759"/>
<evidence type="ECO:0000259" key="2">
    <source>
        <dbReference type="SMART" id="SM00829"/>
    </source>
</evidence>
<evidence type="ECO:0000313" key="4">
    <source>
        <dbReference type="Proteomes" id="UP000250266"/>
    </source>
</evidence>
<organism evidence="3 4">
    <name type="scientific">Lepidopterella palustris CBS 459.81</name>
    <dbReference type="NCBI Taxonomy" id="1314670"/>
    <lineage>
        <taxon>Eukaryota</taxon>
        <taxon>Fungi</taxon>
        <taxon>Dikarya</taxon>
        <taxon>Ascomycota</taxon>
        <taxon>Pezizomycotina</taxon>
        <taxon>Dothideomycetes</taxon>
        <taxon>Pleosporomycetidae</taxon>
        <taxon>Mytilinidiales</taxon>
        <taxon>Argynnaceae</taxon>
        <taxon>Lepidopterella</taxon>
    </lineage>
</organism>
<accession>A0A8E2JCB6</accession>
<sequence>MAQQETRQWLLANPPLNDPVFSGSNATFKLVNATLPPLSENQVLLRVLYLSNDPAQRGWIQKDADPARMYTPPVPINTPMRAYGVSEVVESKVAKLPKGTLVIATTGWVEYAVLDAKECRPVQTGDGLSPTYFIGALGGPGLTAYYGLTDVVRATSDDAIVVSGAAGATGSMVVQVAKKIIGCKKVIGIAGSDEKCRWVESLGADICVNYKSQSFKKDLMKATDGFVEVYYDNVGGEILDLMLTRLKRYGRVAACGAIADYNKGGDPTGLKNWFEIIMNRLEIKGFIVTDAVTAGKSGDMLKVLVKNAKEGKIDIGPKSETVIPTKFEDIPKTWMMLFEGGNQGKLVTKIV</sequence>
<dbReference type="FunFam" id="3.40.50.720:FF:000121">
    <property type="entry name" value="Prostaglandin reductase 2"/>
    <property type="match status" value="1"/>
</dbReference>
<proteinExistence type="predicted"/>
<dbReference type="InterPro" id="IPR036291">
    <property type="entry name" value="NAD(P)-bd_dom_sf"/>
</dbReference>
<dbReference type="Proteomes" id="UP000250266">
    <property type="component" value="Unassembled WGS sequence"/>
</dbReference>
<dbReference type="PANTHER" id="PTHR43205">
    <property type="entry name" value="PROSTAGLANDIN REDUCTASE"/>
    <property type="match status" value="1"/>
</dbReference>
<keyword evidence="4" id="KW-1185">Reference proteome</keyword>
<dbReference type="InterPro" id="IPR020843">
    <property type="entry name" value="ER"/>
</dbReference>
<evidence type="ECO:0000256" key="1">
    <source>
        <dbReference type="ARBA" id="ARBA00023002"/>
    </source>
</evidence>
<gene>
    <name evidence="3" type="ORF">K432DRAFT_407548</name>
</gene>
<dbReference type="Gene3D" id="3.90.180.10">
    <property type="entry name" value="Medium-chain alcohol dehydrogenases, catalytic domain"/>
    <property type="match status" value="1"/>
</dbReference>
<evidence type="ECO:0000313" key="3">
    <source>
        <dbReference type="EMBL" id="OCK77177.1"/>
    </source>
</evidence>
<dbReference type="AlphaFoldDB" id="A0A8E2JCB6"/>
<dbReference type="InterPro" id="IPR041694">
    <property type="entry name" value="ADH_N_2"/>
</dbReference>
<protein>
    <submittedName>
        <fullName evidence="3">NAD(P)-binding protein</fullName>
    </submittedName>
</protein>
<dbReference type="InterPro" id="IPR013149">
    <property type="entry name" value="ADH-like_C"/>
</dbReference>